<keyword evidence="3" id="KW-1185">Reference proteome</keyword>
<keyword evidence="1" id="KW-0472">Membrane</keyword>
<dbReference type="RefSeq" id="WP_084335427.1">
    <property type="nucleotide sequence ID" value="NZ_CBKZNZ010000006.1"/>
</dbReference>
<reference evidence="2 3" key="1">
    <citation type="submission" date="2016-10" db="EMBL/GenBank/DDBJ databases">
        <authorList>
            <person name="de Groot N.N."/>
        </authorList>
    </citation>
    <scope>NUCLEOTIDE SEQUENCE [LARGE SCALE GENOMIC DNA]</scope>
    <source>
        <strain evidence="2 3">JCM 21544</strain>
    </source>
</reference>
<dbReference type="STRING" id="137658.SAMN05216186_106102"/>
<dbReference type="AlphaFoldDB" id="A0A1G9B2C3"/>
<keyword evidence="1" id="KW-0812">Transmembrane</keyword>
<name>A0A1G9B2C3_9PSED</name>
<accession>A0A1G9B2C3</accession>
<sequence>MANRTIRAQRLVALFALGCLLFGFPLLSLFNGGGTLFGIPLLFAYLFGAWALLIVLMLLVVERSG</sequence>
<dbReference type="OrthoDB" id="7066136at2"/>
<evidence type="ECO:0000313" key="2">
    <source>
        <dbReference type="EMBL" id="SDK33080.1"/>
    </source>
</evidence>
<evidence type="ECO:0000256" key="1">
    <source>
        <dbReference type="SAM" id="Phobius"/>
    </source>
</evidence>
<evidence type="ECO:0000313" key="3">
    <source>
        <dbReference type="Proteomes" id="UP000198706"/>
    </source>
</evidence>
<protein>
    <recommendedName>
        <fullName evidence="4">Solute:sodium symporter small subunit</fullName>
    </recommendedName>
</protein>
<feature type="transmembrane region" description="Helical" evidence="1">
    <location>
        <begin position="12"/>
        <end position="30"/>
    </location>
</feature>
<dbReference type="Proteomes" id="UP000198706">
    <property type="component" value="Unassembled WGS sequence"/>
</dbReference>
<gene>
    <name evidence="2" type="ORF">SAMN05216186_106102</name>
</gene>
<feature type="transmembrane region" description="Helical" evidence="1">
    <location>
        <begin position="42"/>
        <end position="61"/>
    </location>
</feature>
<proteinExistence type="predicted"/>
<organism evidence="2 3">
    <name type="scientific">Pseudomonas indica</name>
    <dbReference type="NCBI Taxonomy" id="137658"/>
    <lineage>
        <taxon>Bacteria</taxon>
        <taxon>Pseudomonadati</taxon>
        <taxon>Pseudomonadota</taxon>
        <taxon>Gammaproteobacteria</taxon>
        <taxon>Pseudomonadales</taxon>
        <taxon>Pseudomonadaceae</taxon>
        <taxon>Pseudomonas</taxon>
    </lineage>
</organism>
<evidence type="ECO:0008006" key="4">
    <source>
        <dbReference type="Google" id="ProtNLM"/>
    </source>
</evidence>
<dbReference type="EMBL" id="FNFD01000006">
    <property type="protein sequence ID" value="SDK33080.1"/>
    <property type="molecule type" value="Genomic_DNA"/>
</dbReference>
<keyword evidence="1" id="KW-1133">Transmembrane helix</keyword>